<name>A0A914EQ51_9BILA</name>
<keyword evidence="1" id="KW-1185">Reference proteome</keyword>
<proteinExistence type="predicted"/>
<sequence length="82" mass="9717">MDMFRDGIELTASRRVDYVVDAYYHAITARFPRLRYRIGWDAIFYYIPLSFLPTELQDWISGKLRNALCTTLPAVLQKEKKQ</sequence>
<accession>A0A914EQ51</accession>
<dbReference type="GO" id="GO:0016491">
    <property type="term" value="F:oxidoreductase activity"/>
    <property type="evidence" value="ECO:0007669"/>
    <property type="project" value="TreeGrafter"/>
</dbReference>
<organism evidence="1 2">
    <name type="scientific">Acrobeloides nanus</name>
    <dbReference type="NCBI Taxonomy" id="290746"/>
    <lineage>
        <taxon>Eukaryota</taxon>
        <taxon>Metazoa</taxon>
        <taxon>Ecdysozoa</taxon>
        <taxon>Nematoda</taxon>
        <taxon>Chromadorea</taxon>
        <taxon>Rhabditida</taxon>
        <taxon>Tylenchina</taxon>
        <taxon>Cephalobomorpha</taxon>
        <taxon>Cephaloboidea</taxon>
        <taxon>Cephalobidae</taxon>
        <taxon>Acrobeloides</taxon>
    </lineage>
</organism>
<dbReference type="WBParaSite" id="ACRNAN_scaffold992.g14360.t1">
    <property type="protein sequence ID" value="ACRNAN_scaffold992.g14360.t1"/>
    <property type="gene ID" value="ACRNAN_scaffold992.g14360"/>
</dbReference>
<reference evidence="2" key="1">
    <citation type="submission" date="2022-11" db="UniProtKB">
        <authorList>
            <consortium name="WormBaseParasite"/>
        </authorList>
    </citation>
    <scope>IDENTIFICATION</scope>
</reference>
<dbReference type="Proteomes" id="UP000887540">
    <property type="component" value="Unplaced"/>
</dbReference>
<protein>
    <submittedName>
        <fullName evidence="2">Uncharacterized protein</fullName>
    </submittedName>
</protein>
<dbReference type="PANTHER" id="PTHR43313">
    <property type="entry name" value="SHORT-CHAIN DEHYDROGENASE/REDUCTASE FAMILY 9C"/>
    <property type="match status" value="1"/>
</dbReference>
<evidence type="ECO:0000313" key="1">
    <source>
        <dbReference type="Proteomes" id="UP000887540"/>
    </source>
</evidence>
<evidence type="ECO:0000313" key="2">
    <source>
        <dbReference type="WBParaSite" id="ACRNAN_scaffold992.g14360.t1"/>
    </source>
</evidence>
<dbReference type="AlphaFoldDB" id="A0A914EQ51"/>
<dbReference type="GO" id="GO:0008202">
    <property type="term" value="P:steroid metabolic process"/>
    <property type="evidence" value="ECO:0007669"/>
    <property type="project" value="TreeGrafter"/>
</dbReference>
<dbReference type="PANTHER" id="PTHR43313:SF1">
    <property type="entry name" value="3BETA-HYDROXYSTEROID DEHYDROGENASE DHS-16"/>
    <property type="match status" value="1"/>
</dbReference>